<evidence type="ECO:0000313" key="3">
    <source>
        <dbReference type="Proteomes" id="UP000290889"/>
    </source>
</evidence>
<feature type="domain" description="DUF3291" evidence="1">
    <location>
        <begin position="5"/>
        <end position="140"/>
    </location>
</feature>
<name>A0A411E800_9FLAO</name>
<gene>
    <name evidence="2" type="ORF">EQY75_04025</name>
</gene>
<protein>
    <submittedName>
        <fullName evidence="2">DUF3291 domain-containing protein</fullName>
    </submittedName>
</protein>
<proteinExistence type="predicted"/>
<dbReference type="OrthoDB" id="2376237at2"/>
<dbReference type="KEGG" id="mur:EQY75_04025"/>
<dbReference type="EMBL" id="CP035544">
    <property type="protein sequence ID" value="QBA63778.1"/>
    <property type="molecule type" value="Genomic_DNA"/>
</dbReference>
<sequence>MNYYFAQVNIAKSKYPLEDTRMADFVNNTARINAIAEKSPGFVWRWVEEPNSGVSEIFGDPALVVNMSIWESRETLMEFTYQSPHVEIYKRKNEWFDKLNSAHMVCFFTQKREISLSEAKKRLDHLNTMGETPIAFTFKSSFSPGDVEPFLANKTDGL</sequence>
<evidence type="ECO:0000313" key="2">
    <source>
        <dbReference type="EMBL" id="QBA63778.1"/>
    </source>
</evidence>
<dbReference type="AlphaFoldDB" id="A0A411E800"/>
<organism evidence="2 3">
    <name type="scientific">Muriicola soli</name>
    <dbReference type="NCBI Taxonomy" id="2507538"/>
    <lineage>
        <taxon>Bacteria</taxon>
        <taxon>Pseudomonadati</taxon>
        <taxon>Bacteroidota</taxon>
        <taxon>Flavobacteriia</taxon>
        <taxon>Flavobacteriales</taxon>
        <taxon>Flavobacteriaceae</taxon>
        <taxon>Muriicola</taxon>
    </lineage>
</organism>
<reference evidence="2 3" key="1">
    <citation type="submission" date="2019-01" db="EMBL/GenBank/DDBJ databases">
        <title>Muriicola soli sp. nov., isolated from soil.</title>
        <authorList>
            <person name="Kang H.J."/>
            <person name="Kim S.B."/>
        </authorList>
    </citation>
    <scope>NUCLEOTIDE SEQUENCE [LARGE SCALE GENOMIC DNA]</scope>
    <source>
        <strain evidence="2 3">MMS17-SY002</strain>
    </source>
</reference>
<dbReference type="RefSeq" id="WP_129603089.1">
    <property type="nucleotide sequence ID" value="NZ_CP035544.1"/>
</dbReference>
<accession>A0A411E800</accession>
<dbReference type="Proteomes" id="UP000290889">
    <property type="component" value="Chromosome"/>
</dbReference>
<dbReference type="InterPro" id="IPR021708">
    <property type="entry name" value="DUF3291"/>
</dbReference>
<evidence type="ECO:0000259" key="1">
    <source>
        <dbReference type="Pfam" id="PF11695"/>
    </source>
</evidence>
<dbReference type="SUPFAM" id="SSF54909">
    <property type="entry name" value="Dimeric alpha+beta barrel"/>
    <property type="match status" value="1"/>
</dbReference>
<dbReference type="Pfam" id="PF11695">
    <property type="entry name" value="DUF3291"/>
    <property type="match status" value="1"/>
</dbReference>
<dbReference type="InterPro" id="IPR011008">
    <property type="entry name" value="Dimeric_a/b-barrel"/>
</dbReference>
<keyword evidence="3" id="KW-1185">Reference proteome</keyword>